<feature type="domain" description="VOC" evidence="1">
    <location>
        <begin position="132"/>
        <end position="265"/>
    </location>
</feature>
<accession>A0A8J3ZSW7</accession>
<name>A0A8J3ZSW7_9ACTN</name>
<dbReference type="AlphaFoldDB" id="A0A8J3ZSW7"/>
<dbReference type="InterPro" id="IPR037523">
    <property type="entry name" value="VOC_core"/>
</dbReference>
<evidence type="ECO:0000313" key="3">
    <source>
        <dbReference type="Proteomes" id="UP000635606"/>
    </source>
</evidence>
<proteinExistence type="predicted"/>
<comment type="caution">
    <text evidence="2">The sequence shown here is derived from an EMBL/GenBank/DDBJ whole genome shotgun (WGS) entry which is preliminary data.</text>
</comment>
<sequence length="269" mass="28538">MADSRTYPHGVPSWIETEQPDPGAARAFYGDLFGWTFEDRPGGYTIARLAGREVAGILPGTGTAGWSTYVAVDDADAAAERVVAGGGRVLRAPEDAGPAGRSALVADPQGATFGLWQAGHRLGAQATNEPGAWNFSNLHTPEPAPATDFYTSAFGWSFDDIGFGVMIRVPGYGDHLADTVDPTIHERQDGISAPPGFADAVAWLVPESPGQTPRWHVVFTVADRDATVATAERLGGTVEAQEDSDWTRLAVLRDPWGATFSASQFTPPE</sequence>
<gene>
    <name evidence="2" type="ORF">Voc01_027020</name>
</gene>
<dbReference type="EMBL" id="BOPH01000031">
    <property type="protein sequence ID" value="GIJ67785.1"/>
    <property type="molecule type" value="Genomic_DNA"/>
</dbReference>
<dbReference type="Pfam" id="PF18029">
    <property type="entry name" value="Glyoxalase_6"/>
    <property type="match status" value="2"/>
</dbReference>
<evidence type="ECO:0000313" key="2">
    <source>
        <dbReference type="EMBL" id="GIJ67785.1"/>
    </source>
</evidence>
<protein>
    <submittedName>
        <fullName evidence="2">Glyoxalase</fullName>
    </submittedName>
</protein>
<evidence type="ECO:0000259" key="1">
    <source>
        <dbReference type="PROSITE" id="PS51819"/>
    </source>
</evidence>
<dbReference type="InterPro" id="IPR041581">
    <property type="entry name" value="Glyoxalase_6"/>
</dbReference>
<dbReference type="Gene3D" id="3.10.180.10">
    <property type="entry name" value="2,3-Dihydroxybiphenyl 1,2-Dioxygenase, domain 1"/>
    <property type="match status" value="2"/>
</dbReference>
<feature type="domain" description="VOC" evidence="1">
    <location>
        <begin position="11"/>
        <end position="118"/>
    </location>
</feature>
<dbReference type="SUPFAM" id="SSF54593">
    <property type="entry name" value="Glyoxalase/Bleomycin resistance protein/Dihydroxybiphenyl dioxygenase"/>
    <property type="match status" value="2"/>
</dbReference>
<dbReference type="InterPro" id="IPR052164">
    <property type="entry name" value="Anthracycline_SecMetBiosynth"/>
</dbReference>
<dbReference type="PANTHER" id="PTHR33993">
    <property type="entry name" value="GLYOXALASE-RELATED"/>
    <property type="match status" value="1"/>
</dbReference>
<dbReference type="PANTHER" id="PTHR33993:SF14">
    <property type="entry name" value="GB|AAF24581.1"/>
    <property type="match status" value="1"/>
</dbReference>
<keyword evidence="3" id="KW-1185">Reference proteome</keyword>
<reference evidence="2" key="1">
    <citation type="submission" date="2021-01" db="EMBL/GenBank/DDBJ databases">
        <title>Whole genome shotgun sequence of Virgisporangium ochraceum NBRC 16418.</title>
        <authorList>
            <person name="Komaki H."/>
            <person name="Tamura T."/>
        </authorList>
    </citation>
    <scope>NUCLEOTIDE SEQUENCE</scope>
    <source>
        <strain evidence="2">NBRC 16418</strain>
    </source>
</reference>
<dbReference type="PROSITE" id="PS51819">
    <property type="entry name" value="VOC"/>
    <property type="match status" value="2"/>
</dbReference>
<organism evidence="2 3">
    <name type="scientific">Virgisporangium ochraceum</name>
    <dbReference type="NCBI Taxonomy" id="65505"/>
    <lineage>
        <taxon>Bacteria</taxon>
        <taxon>Bacillati</taxon>
        <taxon>Actinomycetota</taxon>
        <taxon>Actinomycetes</taxon>
        <taxon>Micromonosporales</taxon>
        <taxon>Micromonosporaceae</taxon>
        <taxon>Virgisporangium</taxon>
    </lineage>
</organism>
<dbReference type="Proteomes" id="UP000635606">
    <property type="component" value="Unassembled WGS sequence"/>
</dbReference>
<dbReference type="RefSeq" id="WP_203927723.1">
    <property type="nucleotide sequence ID" value="NZ_BOPH01000031.1"/>
</dbReference>
<dbReference type="CDD" id="cd07247">
    <property type="entry name" value="SgaA_N_like"/>
    <property type="match status" value="1"/>
</dbReference>
<dbReference type="InterPro" id="IPR029068">
    <property type="entry name" value="Glyas_Bleomycin-R_OHBP_Dase"/>
</dbReference>